<accession>A0A3S5YB47</accession>
<reference evidence="2" key="1">
    <citation type="journal article" date="2010" name="PLoS Genet.">
        <title>The genome of a pathogenic rhodococcus: cooptive virulence underpinned by key gene acquisitions.</title>
        <authorList>
            <person name="Letek M."/>
            <person name="Gonzalez P."/>
            <person name="Macarthur I."/>
            <person name="Rodriguez H."/>
            <person name="Freeman T.C."/>
            <person name="Valero-Rello A."/>
            <person name="Blanco M."/>
            <person name="Buckley T."/>
            <person name="Cherevach I."/>
            <person name="Fahey R."/>
            <person name="Hapeshi A."/>
            <person name="Holdstock J."/>
            <person name="Leadon D."/>
            <person name="Navas J."/>
            <person name="Ocampo A."/>
            <person name="Quail M.A."/>
            <person name="Sanders M."/>
            <person name="Scortti M.M."/>
            <person name="Prescott J.F."/>
            <person name="Fogarty U."/>
            <person name="Meijer W.G."/>
            <person name="Parkhill J."/>
            <person name="Bentley S.D."/>
            <person name="Vazquez-Boland J.A."/>
        </authorList>
    </citation>
    <scope>NUCLEOTIDE SEQUENCE [LARGE SCALE GENOMIC DNA]</scope>
    <source>
        <strain evidence="2 3">103S</strain>
    </source>
</reference>
<dbReference type="AlphaFoldDB" id="A0A3S5YB47"/>
<feature type="transmembrane region" description="Helical" evidence="1">
    <location>
        <begin position="71"/>
        <end position="89"/>
    </location>
</feature>
<dbReference type="EMBL" id="FN563149">
    <property type="protein sequence ID" value="CBH49739.1"/>
    <property type="molecule type" value="Genomic_DNA"/>
</dbReference>
<keyword evidence="1" id="KW-1133">Transmembrane helix</keyword>
<sequence>MVARDRRRPFGRLPPMSSVRTQVAANRGLSWAEDSATDEDPASTPGWLLGVAASVVPGAVTMLLGRSVLEAVTVVALTALVVAASALLLPSR</sequence>
<gene>
    <name evidence="2" type="ordered locus">REQ_37520</name>
</gene>
<evidence type="ECO:0000256" key="1">
    <source>
        <dbReference type="SAM" id="Phobius"/>
    </source>
</evidence>
<keyword evidence="1" id="KW-0472">Membrane</keyword>
<evidence type="ECO:0000313" key="3">
    <source>
        <dbReference type="Proteomes" id="UP000006892"/>
    </source>
</evidence>
<organism evidence="2">
    <name type="scientific">Rhodococcus hoagii (strain 103S)</name>
    <name type="common">Rhodococcus equi</name>
    <dbReference type="NCBI Taxonomy" id="685727"/>
    <lineage>
        <taxon>Bacteria</taxon>
        <taxon>Bacillati</taxon>
        <taxon>Actinomycetota</taxon>
        <taxon>Actinomycetes</taxon>
        <taxon>Mycobacteriales</taxon>
        <taxon>Nocardiaceae</taxon>
        <taxon>Prescottella</taxon>
    </lineage>
</organism>
<dbReference type="KEGG" id="req:REQ_37520"/>
<keyword evidence="1" id="KW-0812">Transmembrane</keyword>
<protein>
    <submittedName>
        <fullName evidence="2">Membrane protein</fullName>
    </submittedName>
</protein>
<proteinExistence type="predicted"/>
<evidence type="ECO:0000313" key="2">
    <source>
        <dbReference type="EMBL" id="CBH49739.1"/>
    </source>
</evidence>
<name>A0A3S5YB47_RHOH1</name>
<dbReference type="Proteomes" id="UP001154400">
    <property type="component" value="Chromosome"/>
</dbReference>